<proteinExistence type="predicted"/>
<name>A0A816FQ47_ADIRI</name>
<accession>A0A816FQ47</accession>
<gene>
    <name evidence="1" type="ORF">XAT740_LOCUS57541</name>
</gene>
<keyword evidence="2" id="KW-1185">Reference proteome</keyword>
<evidence type="ECO:0000313" key="2">
    <source>
        <dbReference type="Proteomes" id="UP000663828"/>
    </source>
</evidence>
<dbReference type="EMBL" id="CAJNOR010011937">
    <property type="protein sequence ID" value="CAF1664655.1"/>
    <property type="molecule type" value="Genomic_DNA"/>
</dbReference>
<sequence length="205" mass="21992">DPANLCPGDQSIQCCTYRDCRNTQNIAGICQPTATCGGKSDPANLCPGGNNIQCCTGSGSSAGGNLPHLDAKQSNYARIIARAAKDNGLPFRACEVAIVTAIVESNIRVYANSKLPESYNYPHDAVGSDHDSVGIFQQRPIYWGTIRDCMDPRTSANKFYNALKGVAGWQNVSVGTAAQKVQRSAYPLRYDQHAAKALAICQKAY</sequence>
<feature type="non-terminal residue" evidence="1">
    <location>
        <position position="1"/>
    </location>
</feature>
<reference evidence="1" key="1">
    <citation type="submission" date="2021-02" db="EMBL/GenBank/DDBJ databases">
        <authorList>
            <person name="Nowell W R."/>
        </authorList>
    </citation>
    <scope>NUCLEOTIDE SEQUENCE</scope>
</reference>
<organism evidence="1 2">
    <name type="scientific">Adineta ricciae</name>
    <name type="common">Rotifer</name>
    <dbReference type="NCBI Taxonomy" id="249248"/>
    <lineage>
        <taxon>Eukaryota</taxon>
        <taxon>Metazoa</taxon>
        <taxon>Spiralia</taxon>
        <taxon>Gnathifera</taxon>
        <taxon>Rotifera</taxon>
        <taxon>Eurotatoria</taxon>
        <taxon>Bdelloidea</taxon>
        <taxon>Adinetida</taxon>
        <taxon>Adinetidae</taxon>
        <taxon>Adineta</taxon>
    </lineage>
</organism>
<evidence type="ECO:0000313" key="1">
    <source>
        <dbReference type="EMBL" id="CAF1664655.1"/>
    </source>
</evidence>
<evidence type="ECO:0008006" key="3">
    <source>
        <dbReference type="Google" id="ProtNLM"/>
    </source>
</evidence>
<comment type="caution">
    <text evidence="1">The sequence shown here is derived from an EMBL/GenBank/DDBJ whole genome shotgun (WGS) entry which is preliminary data.</text>
</comment>
<dbReference type="AlphaFoldDB" id="A0A816FQ47"/>
<protein>
    <recommendedName>
        <fullName evidence="3">Transglycosylase SLT domain-containing protein</fullName>
    </recommendedName>
</protein>
<dbReference type="Proteomes" id="UP000663828">
    <property type="component" value="Unassembled WGS sequence"/>
</dbReference>